<gene>
    <name evidence="4" type="ORF">FX987_02559</name>
</gene>
<dbReference type="Proteomes" id="UP000509761">
    <property type="component" value="Chromosome"/>
</dbReference>
<name>A0AAP9T0G1_9GAMM</name>
<evidence type="ECO:0000256" key="2">
    <source>
        <dbReference type="SAM" id="SignalP"/>
    </source>
</evidence>
<reference evidence="4 5" key="1">
    <citation type="submission" date="2019-12" db="EMBL/GenBank/DDBJ databases">
        <title>Genome sequencing and assembly of endphytes of Porphyra tenera.</title>
        <authorList>
            <person name="Park J.M."/>
            <person name="Shin R."/>
            <person name="Jo S.H."/>
        </authorList>
    </citation>
    <scope>NUCLEOTIDE SEQUENCE [LARGE SCALE GENOMIC DNA]</scope>
    <source>
        <strain evidence="4 5">GPM3</strain>
    </source>
</reference>
<evidence type="ECO:0000259" key="3">
    <source>
        <dbReference type="Pfam" id="PF01464"/>
    </source>
</evidence>
<dbReference type="Pfam" id="PF01464">
    <property type="entry name" value="SLT"/>
    <property type="match status" value="1"/>
</dbReference>
<accession>A0AAP9T0G1</accession>
<dbReference type="SUPFAM" id="SSF53955">
    <property type="entry name" value="Lysozyme-like"/>
    <property type="match status" value="1"/>
</dbReference>
<dbReference type="InterPro" id="IPR008258">
    <property type="entry name" value="Transglycosylase_SLT_dom_1"/>
</dbReference>
<evidence type="ECO:0000313" key="5">
    <source>
        <dbReference type="Proteomes" id="UP000509761"/>
    </source>
</evidence>
<sequence>MMNDIKAYLRANGIWIAMSLVLATLLLLESCQPAHAQIPAAANGYQRELTRIVQQEWGMNGRVAVHAAQIHQESGWRSNVNSPVGAQGLSQFMPSTSAWIAEIYPDLGRAAPYSPGWAMRAQARYNKWHWQRLASAADECQRWAMALSAYNGGLGWVNRDRRLATAAGDNPGIWFGSVERYTARAGWAKRENRHYVRHILLELTPRYERAGWQGGAPCSSV</sequence>
<comment type="similarity">
    <text evidence="1">Belongs to the transglycosylase Slt family.</text>
</comment>
<feature type="domain" description="Transglycosylase SLT" evidence="3">
    <location>
        <begin position="67"/>
        <end position="167"/>
    </location>
</feature>
<evidence type="ECO:0000313" key="4">
    <source>
        <dbReference type="EMBL" id="QKS24777.1"/>
    </source>
</evidence>
<evidence type="ECO:0000256" key="1">
    <source>
        <dbReference type="ARBA" id="ARBA00007734"/>
    </source>
</evidence>
<feature type="signal peptide" evidence="2">
    <location>
        <begin position="1"/>
        <end position="36"/>
    </location>
</feature>
<dbReference type="Gene3D" id="1.10.530.10">
    <property type="match status" value="1"/>
</dbReference>
<protein>
    <submittedName>
        <fullName evidence="4">Membrane-bound lytic murein transglycosylase F</fullName>
    </submittedName>
</protein>
<dbReference type="PANTHER" id="PTHR37423">
    <property type="entry name" value="SOLUBLE LYTIC MUREIN TRANSGLYCOSYLASE-RELATED"/>
    <property type="match status" value="1"/>
</dbReference>
<dbReference type="AlphaFoldDB" id="A0AAP9T0G1"/>
<keyword evidence="5" id="KW-1185">Reference proteome</keyword>
<feature type="chain" id="PRO_5042984517" evidence="2">
    <location>
        <begin position="37"/>
        <end position="221"/>
    </location>
</feature>
<dbReference type="EMBL" id="CP054580">
    <property type="protein sequence ID" value="QKS24777.1"/>
    <property type="molecule type" value="Genomic_DNA"/>
</dbReference>
<dbReference type="InterPro" id="IPR023346">
    <property type="entry name" value="Lysozyme-like_dom_sf"/>
</dbReference>
<proteinExistence type="inferred from homology"/>
<organism evidence="4 5">
    <name type="scientific">Vreelandella titanicae</name>
    <dbReference type="NCBI Taxonomy" id="664683"/>
    <lineage>
        <taxon>Bacteria</taxon>
        <taxon>Pseudomonadati</taxon>
        <taxon>Pseudomonadota</taxon>
        <taxon>Gammaproteobacteria</taxon>
        <taxon>Oceanospirillales</taxon>
        <taxon>Halomonadaceae</taxon>
        <taxon>Vreelandella</taxon>
    </lineage>
</organism>
<keyword evidence="2" id="KW-0732">Signal</keyword>
<dbReference type="PANTHER" id="PTHR37423:SF2">
    <property type="entry name" value="MEMBRANE-BOUND LYTIC MUREIN TRANSGLYCOSYLASE C"/>
    <property type="match status" value="1"/>
</dbReference>
<dbReference type="RefSeq" id="WP_217488678.1">
    <property type="nucleotide sequence ID" value="NZ_CP054580.1"/>
</dbReference>